<accession>A0AAE4TNW8</accession>
<evidence type="ECO:0000313" key="2">
    <source>
        <dbReference type="Proteomes" id="UP001187859"/>
    </source>
</evidence>
<organism evidence="1 2">
    <name type="scientific">Shewanella xiamenensis</name>
    <dbReference type="NCBI Taxonomy" id="332186"/>
    <lineage>
        <taxon>Bacteria</taxon>
        <taxon>Pseudomonadati</taxon>
        <taxon>Pseudomonadota</taxon>
        <taxon>Gammaproteobacteria</taxon>
        <taxon>Alteromonadales</taxon>
        <taxon>Shewanellaceae</taxon>
        <taxon>Shewanella</taxon>
    </lineage>
</organism>
<dbReference type="GO" id="GO:0030430">
    <property type="term" value="C:host cell cytoplasm"/>
    <property type="evidence" value="ECO:0007669"/>
    <property type="project" value="InterPro"/>
</dbReference>
<gene>
    <name evidence="1" type="ORF">QM089_10785</name>
</gene>
<dbReference type="Pfam" id="PF05100">
    <property type="entry name" value="Phage_tail_L"/>
    <property type="match status" value="1"/>
</dbReference>
<proteinExistence type="predicted"/>
<name>A0AAE4TNW8_9GAMM</name>
<sequence>MLSADIQTLEPGNEIILYEIDGTAFGADILRFHPHNLAYTEAELTQAAQTQQPLAAKVIYWQGEEYSPWPAQLEGVEVNSDGSPSTPTLTVANLDGSISALCLYFQNMEQAKVTIHRTLAKYLDAANFSSGNSEADPTQEAVEIWYVDKKVNEDNVAVTFELSNPADLSGYKIGRQMTAYCYWCQRGEYRGADCGYTGEAMFTDEDQPTDNPALDQCSGTIKGCTLRFGENNELPHGGFPSVRLIR</sequence>
<dbReference type="AlphaFoldDB" id="A0AAE4TNW8"/>
<reference evidence="1" key="1">
    <citation type="submission" date="2023-05" db="EMBL/GenBank/DDBJ databases">
        <title>Colonisation of extended spectrum b-lactamase- and carbapenemase-producing bacteria on hospital surfaces from low- and middle-income countries.</title>
        <authorList>
            <person name="Nieto-Rosado M."/>
            <person name="Sands K."/>
            <person name="Iregbu K."/>
            <person name="Zahra R."/>
            <person name="Mazarati J.B."/>
            <person name="Mehtar S."/>
            <person name="Barnards-Group B."/>
            <person name="Walsh T.R."/>
        </authorList>
    </citation>
    <scope>NUCLEOTIDE SEQUENCE</scope>
    <source>
        <strain evidence="1">PP-E493</strain>
    </source>
</reference>
<dbReference type="GO" id="GO:0051536">
    <property type="term" value="F:iron-sulfur cluster binding"/>
    <property type="evidence" value="ECO:0007669"/>
    <property type="project" value="InterPro"/>
</dbReference>
<dbReference type="RefSeq" id="WP_317519807.1">
    <property type="nucleotide sequence ID" value="NZ_JASGOQ010000001.1"/>
</dbReference>
<evidence type="ECO:0000313" key="1">
    <source>
        <dbReference type="EMBL" id="MDV5390729.1"/>
    </source>
</evidence>
<dbReference type="InterPro" id="IPR006487">
    <property type="entry name" value="Phage_lambda_L"/>
</dbReference>
<dbReference type="NCBIfam" id="TIGR01600">
    <property type="entry name" value="phage_tail_L"/>
    <property type="match status" value="1"/>
</dbReference>
<dbReference type="EMBL" id="JASGOQ010000001">
    <property type="protein sequence ID" value="MDV5390729.1"/>
    <property type="molecule type" value="Genomic_DNA"/>
</dbReference>
<dbReference type="Proteomes" id="UP001187859">
    <property type="component" value="Unassembled WGS sequence"/>
</dbReference>
<dbReference type="GO" id="GO:0046718">
    <property type="term" value="P:symbiont entry into host cell"/>
    <property type="evidence" value="ECO:0007669"/>
    <property type="project" value="InterPro"/>
</dbReference>
<comment type="caution">
    <text evidence="1">The sequence shown here is derived from an EMBL/GenBank/DDBJ whole genome shotgun (WGS) entry which is preliminary data.</text>
</comment>
<protein>
    <submittedName>
        <fullName evidence="1">Phage minor tail protein L</fullName>
    </submittedName>
</protein>